<reference evidence="1" key="1">
    <citation type="submission" date="2019-12" db="EMBL/GenBank/DDBJ databases">
        <title>Genome sequencing and annotation of Brassica cretica.</title>
        <authorList>
            <person name="Studholme D.J."/>
            <person name="Sarris P.F."/>
        </authorList>
    </citation>
    <scope>NUCLEOTIDE SEQUENCE</scope>
    <source>
        <strain evidence="1">PFS-102/07</strain>
        <tissue evidence="1">Leaf</tissue>
    </source>
</reference>
<organism evidence="1">
    <name type="scientific">Brassica cretica</name>
    <name type="common">Mustard</name>
    <dbReference type="NCBI Taxonomy" id="69181"/>
    <lineage>
        <taxon>Eukaryota</taxon>
        <taxon>Viridiplantae</taxon>
        <taxon>Streptophyta</taxon>
        <taxon>Embryophyta</taxon>
        <taxon>Tracheophyta</taxon>
        <taxon>Spermatophyta</taxon>
        <taxon>Magnoliopsida</taxon>
        <taxon>eudicotyledons</taxon>
        <taxon>Gunneridae</taxon>
        <taxon>Pentapetalae</taxon>
        <taxon>rosids</taxon>
        <taxon>malvids</taxon>
        <taxon>Brassicales</taxon>
        <taxon>Brassicaceae</taxon>
        <taxon>Brassiceae</taxon>
        <taxon>Brassica</taxon>
    </lineage>
</organism>
<proteinExistence type="predicted"/>
<accession>A0A8S9K6E5</accession>
<evidence type="ECO:0000313" key="1">
    <source>
        <dbReference type="EMBL" id="KAF2589417.1"/>
    </source>
</evidence>
<name>A0A8S9K6E5_BRACR</name>
<comment type="caution">
    <text evidence="1">The sequence shown here is derived from an EMBL/GenBank/DDBJ whole genome shotgun (WGS) entry which is preliminary data.</text>
</comment>
<dbReference type="AlphaFoldDB" id="A0A8S9K6E5"/>
<protein>
    <submittedName>
        <fullName evidence="1">Uncharacterized protein</fullName>
    </submittedName>
</protein>
<sequence length="143" mass="15744">MGVGFCWKVEESLVYVVLGLGGPEVETSGGAVDETVDIDVDAEAEQGESLEGCRLGMDRVWRIIVPPARYSESEDITEAEQGESLEGCRLGMDRVWRIIVPPARYSESEDITGFMLYVADEVFAKEPQNYHGAMSSGEKWSMG</sequence>
<dbReference type="EMBL" id="QGKY02000190">
    <property type="protein sequence ID" value="KAF2589417.1"/>
    <property type="molecule type" value="Genomic_DNA"/>
</dbReference>
<gene>
    <name evidence="1" type="ORF">F2Q70_00040355</name>
</gene>